<dbReference type="Pfam" id="PF00069">
    <property type="entry name" value="Pkinase"/>
    <property type="match status" value="1"/>
</dbReference>
<name>A0A517YD88_9BACT</name>
<keyword evidence="1 6" id="KW-0808">Transferase</keyword>
<dbReference type="EMBL" id="CP036274">
    <property type="protein sequence ID" value="QDU28092.1"/>
    <property type="molecule type" value="Genomic_DNA"/>
</dbReference>
<keyword evidence="2" id="KW-0547">Nucleotide-binding</keyword>
<evidence type="ECO:0000313" key="6">
    <source>
        <dbReference type="EMBL" id="QDU28092.1"/>
    </source>
</evidence>
<evidence type="ECO:0000313" key="7">
    <source>
        <dbReference type="Proteomes" id="UP000315017"/>
    </source>
</evidence>
<evidence type="ECO:0000256" key="3">
    <source>
        <dbReference type="ARBA" id="ARBA00022777"/>
    </source>
</evidence>
<evidence type="ECO:0000256" key="2">
    <source>
        <dbReference type="ARBA" id="ARBA00022741"/>
    </source>
</evidence>
<dbReference type="InterPro" id="IPR011009">
    <property type="entry name" value="Kinase-like_dom_sf"/>
</dbReference>
<dbReference type="RefSeq" id="WP_145089804.1">
    <property type="nucleotide sequence ID" value="NZ_CP036274.1"/>
</dbReference>
<protein>
    <submittedName>
        <fullName evidence="6">Serine/threonine-protein kinase PrkC</fullName>
        <ecNumber evidence="6">2.7.11.1</ecNumber>
    </submittedName>
</protein>
<keyword evidence="7" id="KW-1185">Reference proteome</keyword>
<dbReference type="Gene3D" id="1.10.510.10">
    <property type="entry name" value="Transferase(Phosphotransferase) domain 1"/>
    <property type="match status" value="1"/>
</dbReference>
<feature type="domain" description="Protein kinase" evidence="5">
    <location>
        <begin position="170"/>
        <end position="432"/>
    </location>
</feature>
<dbReference type="KEGG" id="aagg:ETAA8_31850"/>
<evidence type="ECO:0000259" key="5">
    <source>
        <dbReference type="PROSITE" id="PS50011"/>
    </source>
</evidence>
<reference evidence="6 7" key="1">
    <citation type="submission" date="2019-02" db="EMBL/GenBank/DDBJ databases">
        <title>Deep-cultivation of Planctomycetes and their phenomic and genomic characterization uncovers novel biology.</title>
        <authorList>
            <person name="Wiegand S."/>
            <person name="Jogler M."/>
            <person name="Boedeker C."/>
            <person name="Pinto D."/>
            <person name="Vollmers J."/>
            <person name="Rivas-Marin E."/>
            <person name="Kohn T."/>
            <person name="Peeters S.H."/>
            <person name="Heuer A."/>
            <person name="Rast P."/>
            <person name="Oberbeckmann S."/>
            <person name="Bunk B."/>
            <person name="Jeske O."/>
            <person name="Meyerdierks A."/>
            <person name="Storesund J.E."/>
            <person name="Kallscheuer N."/>
            <person name="Luecker S."/>
            <person name="Lage O.M."/>
            <person name="Pohl T."/>
            <person name="Merkel B.J."/>
            <person name="Hornburger P."/>
            <person name="Mueller R.-W."/>
            <person name="Bruemmer F."/>
            <person name="Labrenz M."/>
            <person name="Spormann A.M."/>
            <person name="Op den Camp H."/>
            <person name="Overmann J."/>
            <person name="Amann R."/>
            <person name="Jetten M.S.M."/>
            <person name="Mascher T."/>
            <person name="Medema M.H."/>
            <person name="Devos D.P."/>
            <person name="Kaster A.-K."/>
            <person name="Ovreas L."/>
            <person name="Rohde M."/>
            <person name="Galperin M.Y."/>
            <person name="Jogler C."/>
        </authorList>
    </citation>
    <scope>NUCLEOTIDE SEQUENCE [LARGE SCALE GENOMIC DNA]</scope>
    <source>
        <strain evidence="6 7">ETA_A8</strain>
    </source>
</reference>
<evidence type="ECO:0000256" key="4">
    <source>
        <dbReference type="ARBA" id="ARBA00022840"/>
    </source>
</evidence>
<proteinExistence type="predicted"/>
<accession>A0A517YD88</accession>
<dbReference type="Gene3D" id="3.30.200.20">
    <property type="entry name" value="Phosphorylase Kinase, domain 1"/>
    <property type="match status" value="1"/>
</dbReference>
<dbReference type="OrthoDB" id="280689at2"/>
<dbReference type="AlphaFoldDB" id="A0A517YD88"/>
<dbReference type="EC" id="2.7.11.1" evidence="6"/>
<dbReference type="PROSITE" id="PS50011">
    <property type="entry name" value="PROTEIN_KINASE_DOM"/>
    <property type="match status" value="1"/>
</dbReference>
<dbReference type="InterPro" id="IPR000719">
    <property type="entry name" value="Prot_kinase_dom"/>
</dbReference>
<dbReference type="GO" id="GO:0005524">
    <property type="term" value="F:ATP binding"/>
    <property type="evidence" value="ECO:0007669"/>
    <property type="project" value="UniProtKB-KW"/>
</dbReference>
<evidence type="ECO:0000256" key="1">
    <source>
        <dbReference type="ARBA" id="ARBA00022679"/>
    </source>
</evidence>
<dbReference type="Proteomes" id="UP000315017">
    <property type="component" value="Chromosome"/>
</dbReference>
<keyword evidence="4" id="KW-0067">ATP-binding</keyword>
<dbReference type="SMART" id="SM00220">
    <property type="entry name" value="S_TKc"/>
    <property type="match status" value="1"/>
</dbReference>
<keyword evidence="3 6" id="KW-0418">Kinase</keyword>
<dbReference type="GO" id="GO:0004674">
    <property type="term" value="F:protein serine/threonine kinase activity"/>
    <property type="evidence" value="ECO:0007669"/>
    <property type="project" value="UniProtKB-EC"/>
</dbReference>
<organism evidence="6 7">
    <name type="scientific">Anatilimnocola aggregata</name>
    <dbReference type="NCBI Taxonomy" id="2528021"/>
    <lineage>
        <taxon>Bacteria</taxon>
        <taxon>Pseudomonadati</taxon>
        <taxon>Planctomycetota</taxon>
        <taxon>Planctomycetia</taxon>
        <taxon>Pirellulales</taxon>
        <taxon>Pirellulaceae</taxon>
        <taxon>Anatilimnocola</taxon>
    </lineage>
</organism>
<gene>
    <name evidence="6" type="primary">prkC_7</name>
    <name evidence="6" type="ORF">ETAA8_31850</name>
</gene>
<dbReference type="PANTHER" id="PTHR43289:SF6">
    <property type="entry name" value="SERINE_THREONINE-PROTEIN KINASE NEKL-3"/>
    <property type="match status" value="1"/>
</dbReference>
<sequence length="436" mass="47566">MTQQADQIIAAREAELRCSQPMSLVTYWQQDSTSLHLSAAEQTELLFELCLLELEYSWRANSTSSVVTRISASGLVKEFPELAATKFFIPLTAEEFRARVRWGDRPTIQAFADQFSQHRLAIHEAAAVVSQQLTREFGPDFSTNKGLHSPAVARQPIPFDPRAPLSSADYLVQRFLGAGSIGRVYIAQQRSLQRTVALKFLRKAYLHNSLAVERFLQEARIAGGLRHPGIVSIHGLGRTPAGSYFIAMDYIQGLPLQPITQSNPTGFRELLSAIVQAAEAMATAHAQGVIHCDLKPANILQDGNGRTVLTDFGLARELSQANEVLALGEGTPICIAPEQVDNCWGNIGPATDVFGLAATLYLLLTGHSVHDGSTAAEVFADAVSGRQIVALDDNQVSFSSDLRNALSECLIKSPERRLQSMSELASRLRSIVQSLS</sequence>
<dbReference type="PANTHER" id="PTHR43289">
    <property type="entry name" value="MITOGEN-ACTIVATED PROTEIN KINASE KINASE KINASE 20-RELATED"/>
    <property type="match status" value="1"/>
</dbReference>
<dbReference type="SUPFAM" id="SSF56112">
    <property type="entry name" value="Protein kinase-like (PK-like)"/>
    <property type="match status" value="1"/>
</dbReference>
<dbReference type="CDD" id="cd14014">
    <property type="entry name" value="STKc_PknB_like"/>
    <property type="match status" value="1"/>
</dbReference>